<proteinExistence type="inferred from homology"/>
<feature type="transmembrane region" description="Helical" evidence="9">
    <location>
        <begin position="608"/>
        <end position="629"/>
    </location>
</feature>
<feature type="domain" description="RRM" evidence="10">
    <location>
        <begin position="4"/>
        <end position="74"/>
    </location>
</feature>
<dbReference type="InParanoid" id="F2TXU0"/>
<evidence type="ECO:0000256" key="3">
    <source>
        <dbReference type="ARBA" id="ARBA00022737"/>
    </source>
</evidence>
<feature type="transmembrane region" description="Helical" evidence="9">
    <location>
        <begin position="576"/>
        <end position="596"/>
    </location>
</feature>
<keyword evidence="4" id="KW-0509">mRNA transport</keyword>
<dbReference type="CDD" id="cd22462">
    <property type="entry name" value="KH-I_HEN4_like_rpt5"/>
    <property type="match status" value="1"/>
</dbReference>
<dbReference type="PROSITE" id="PS50084">
    <property type="entry name" value="KH_TYPE_1"/>
    <property type="match status" value="4"/>
</dbReference>
<organism evidence="13">
    <name type="scientific">Salpingoeca rosetta (strain ATCC 50818 / BSB-021)</name>
    <dbReference type="NCBI Taxonomy" id="946362"/>
    <lineage>
        <taxon>Eukaryota</taxon>
        <taxon>Choanoflagellata</taxon>
        <taxon>Craspedida</taxon>
        <taxon>Salpingoecidae</taxon>
        <taxon>Salpingoeca</taxon>
    </lineage>
</organism>
<dbReference type="Gene3D" id="3.30.1370.10">
    <property type="entry name" value="K Homology domain, type 1"/>
    <property type="match status" value="2"/>
</dbReference>
<dbReference type="InterPro" id="IPR000504">
    <property type="entry name" value="RRM_dom"/>
</dbReference>
<sequence length="947" mass="101835">MSATRLWVGGIAEDVTVLDLYNLFAPHGKIDSIVIRPNYAFVDIECQGNVDDVVQQFHEYDLHGSVLTVEEAKSSQNTAITSPVSVFVVGIASDADLDTLREQVAGCTSHEIKESKMHGAASAHEGDEPAPPAAEFVFENEDAAREAAAAIEAADLPGPEPKCFTGIRFGDTRRARKPRPDMALPFPVQLVVRPSLVGAIIGRGGANIRQLSQVSRARVELERRDPHLGAVGRRVFIDGSLNNTVEAFRALVQLMADNDVELNGEEPVEAEDRITSIQMMIPGEMVGHLIGRAGASIKYITETSGAGIELLPLQYPANMSPVRIVKIEGTPRQLTHAFALMLRKFSNAMRRSMEVMRGPPMMGMMQQQQQQMPGMAPPYVPGYGPGPMMMAPVEVITVRVPAWSVGALIGRGGSNIKHMMEETGAEIRIQNSGDDVEEPLERDCVVRGTTEQQVRAHALIFRRMQDEQARLNIPPTDPRSNDLFPVVMEVPAAKVGRVIGRGGATIRDIQQKTGVGVEVQQNEENPEANAAVMLHGSYRSVQAALNILRPQQQQQSQYGDESGGVCTCCSDGAKTALLAVAMVLVGVAFGLAFYAFYERVVVTETVALAALAASGGVFGILALLLAVHISGVHRRARRQAYLRNSAYTRHLFANTTENQAFDPRDAGNGGGGGAVDDLEQEERAVAHDQAGPSTVGAYPGHTHPPARYQGQEHAAHQAQGAGAEQALTGRGDHVERDTIDDDGNSGMSEAQLYQEVQRVAHQLEAASAQGDDDAVARMLRQLNRRLVVTETLLASTGIGRVVNGIQGACRPQAQALIAKWRSAVTGSSEYSQAEMSSSGRLDRRAGTGRHAPVDDAASGGDTQDESAVVASLTRLNARLVGYGEQGDVAKAQALLNKLEAGQDDLTLERLRDSGLYATLTQLKRGDIGARAQRILQHVRDSQHSSQA</sequence>
<feature type="region of interest" description="Disordered" evidence="8">
    <location>
        <begin position="657"/>
        <end position="676"/>
    </location>
</feature>
<feature type="domain" description="TFIIS N-terminal" evidence="11">
    <location>
        <begin position="754"/>
        <end position="827"/>
    </location>
</feature>
<keyword evidence="13" id="KW-1185">Reference proteome</keyword>
<feature type="region of interest" description="Disordered" evidence="8">
    <location>
        <begin position="828"/>
        <end position="865"/>
    </location>
</feature>
<dbReference type="eggNOG" id="KOG2193">
    <property type="taxonomic scope" value="Eukaryota"/>
</dbReference>
<dbReference type="CDD" id="cd00105">
    <property type="entry name" value="KH-I"/>
    <property type="match status" value="1"/>
</dbReference>
<dbReference type="Pfam" id="PF00013">
    <property type="entry name" value="KH_1"/>
    <property type="match status" value="4"/>
</dbReference>
<dbReference type="PANTHER" id="PTHR10288">
    <property type="entry name" value="KH DOMAIN CONTAINING RNA BINDING PROTEIN"/>
    <property type="match status" value="1"/>
</dbReference>
<feature type="compositionally biased region" description="Low complexity" evidence="8">
    <location>
        <begin position="828"/>
        <end position="838"/>
    </location>
</feature>
<name>F2TXU0_SALR5</name>
<dbReference type="SUPFAM" id="SSF54928">
    <property type="entry name" value="RNA-binding domain, RBD"/>
    <property type="match status" value="1"/>
</dbReference>
<dbReference type="Proteomes" id="UP000007799">
    <property type="component" value="Unassembled WGS sequence"/>
</dbReference>
<dbReference type="GO" id="GO:0003723">
    <property type="term" value="F:RNA binding"/>
    <property type="evidence" value="ECO:0007669"/>
    <property type="project" value="UniProtKB-UniRule"/>
</dbReference>
<dbReference type="KEGG" id="sre:PTSG_00905"/>
<dbReference type="RefSeq" id="XP_004998374.1">
    <property type="nucleotide sequence ID" value="XM_004998317.1"/>
</dbReference>
<keyword evidence="5" id="KW-0810">Translation regulation</keyword>
<dbReference type="Gene3D" id="1.20.930.10">
    <property type="entry name" value="Conserved domain common to transcription factors TFIIS, elongin A, CRSP70"/>
    <property type="match status" value="1"/>
</dbReference>
<evidence type="ECO:0000313" key="12">
    <source>
        <dbReference type="EMBL" id="EGD76199.1"/>
    </source>
</evidence>
<evidence type="ECO:0000256" key="7">
    <source>
        <dbReference type="PROSITE-ProRule" id="PRU00649"/>
    </source>
</evidence>
<feature type="compositionally biased region" description="Low complexity" evidence="8">
    <location>
        <begin position="709"/>
        <end position="726"/>
    </location>
</feature>
<keyword evidence="9" id="KW-0472">Membrane</keyword>
<evidence type="ECO:0000256" key="5">
    <source>
        <dbReference type="ARBA" id="ARBA00022845"/>
    </source>
</evidence>
<dbReference type="SMART" id="SM00322">
    <property type="entry name" value="KH"/>
    <property type="match status" value="4"/>
</dbReference>
<dbReference type="STRING" id="946362.F2TXU0"/>
<dbReference type="GO" id="GO:0051028">
    <property type="term" value="P:mRNA transport"/>
    <property type="evidence" value="ECO:0007669"/>
    <property type="project" value="UniProtKB-KW"/>
</dbReference>
<evidence type="ECO:0000256" key="8">
    <source>
        <dbReference type="SAM" id="MobiDB-lite"/>
    </source>
</evidence>
<keyword evidence="6" id="KW-0694">RNA-binding</keyword>
<feature type="region of interest" description="Disordered" evidence="8">
    <location>
        <begin position="112"/>
        <end position="131"/>
    </location>
</feature>
<dbReference type="InterPro" id="IPR036612">
    <property type="entry name" value="KH_dom_type_1_sf"/>
</dbReference>
<feature type="region of interest" description="Disordered" evidence="8">
    <location>
        <begin position="684"/>
        <end position="746"/>
    </location>
</feature>
<dbReference type="FunCoup" id="F2TXU0">
    <property type="interactions" value="1277"/>
</dbReference>
<comment type="similarity">
    <text evidence="1">Belongs to the RRM IMP/VICKZ family.</text>
</comment>
<dbReference type="EMBL" id="GL832956">
    <property type="protein sequence ID" value="EGD76199.1"/>
    <property type="molecule type" value="Genomic_DNA"/>
</dbReference>
<evidence type="ECO:0000256" key="6">
    <source>
        <dbReference type="PROSITE-ProRule" id="PRU00176"/>
    </source>
</evidence>
<dbReference type="SUPFAM" id="SSF54791">
    <property type="entry name" value="Eukaryotic type KH-domain (KH-domain type I)"/>
    <property type="match status" value="4"/>
</dbReference>
<evidence type="ECO:0000259" key="10">
    <source>
        <dbReference type="PROSITE" id="PS50102"/>
    </source>
</evidence>
<evidence type="ECO:0000313" key="13">
    <source>
        <dbReference type="Proteomes" id="UP000007799"/>
    </source>
</evidence>
<evidence type="ECO:0008006" key="14">
    <source>
        <dbReference type="Google" id="ProtNLM"/>
    </source>
</evidence>
<evidence type="ECO:0000256" key="2">
    <source>
        <dbReference type="ARBA" id="ARBA00022448"/>
    </source>
</evidence>
<evidence type="ECO:0000256" key="1">
    <source>
        <dbReference type="ARBA" id="ARBA00009094"/>
    </source>
</evidence>
<dbReference type="PROSITE" id="PS50102">
    <property type="entry name" value="RRM"/>
    <property type="match status" value="1"/>
</dbReference>
<keyword evidence="9" id="KW-0812">Transmembrane</keyword>
<dbReference type="InterPro" id="IPR012677">
    <property type="entry name" value="Nucleotide-bd_a/b_plait_sf"/>
</dbReference>
<keyword evidence="3" id="KW-0677">Repeat</keyword>
<dbReference type="InterPro" id="IPR035979">
    <property type="entry name" value="RBD_domain_sf"/>
</dbReference>
<dbReference type="SUPFAM" id="SSF47676">
    <property type="entry name" value="Conserved domain common to transcription factors TFIIS, elongin A, CRSP70"/>
    <property type="match status" value="1"/>
</dbReference>
<comment type="subcellular location">
    <subcellularLocation>
        <location evidence="7">Nucleus</location>
    </subcellularLocation>
</comment>
<evidence type="ECO:0000256" key="4">
    <source>
        <dbReference type="ARBA" id="ARBA00022816"/>
    </source>
</evidence>
<evidence type="ECO:0000256" key="9">
    <source>
        <dbReference type="SAM" id="Phobius"/>
    </source>
</evidence>
<dbReference type="InterPro" id="IPR017923">
    <property type="entry name" value="TFIIS_N"/>
</dbReference>
<dbReference type="Pfam" id="PF00076">
    <property type="entry name" value="RRM_1"/>
    <property type="match status" value="1"/>
</dbReference>
<dbReference type="GO" id="GO:0005634">
    <property type="term" value="C:nucleus"/>
    <property type="evidence" value="ECO:0007669"/>
    <property type="project" value="UniProtKB-SubCell"/>
</dbReference>
<reference evidence="12" key="1">
    <citation type="submission" date="2009-08" db="EMBL/GenBank/DDBJ databases">
        <title>Annotation of Salpingoeca rosetta.</title>
        <authorList>
            <consortium name="The Broad Institute Genome Sequencing Platform"/>
            <person name="Russ C."/>
            <person name="Cuomo C."/>
            <person name="Burger G."/>
            <person name="Gray M.W."/>
            <person name="Holland P.W.H."/>
            <person name="King N."/>
            <person name="Lang F.B.F."/>
            <person name="Roger A.J."/>
            <person name="Ruiz-Trillo I."/>
            <person name="Young S.K."/>
            <person name="Zeng Q."/>
            <person name="Gargeya S."/>
            <person name="Alvarado L."/>
            <person name="Berlin A."/>
            <person name="Chapman S.B."/>
            <person name="Chen Z."/>
            <person name="Freedman E."/>
            <person name="Gellesch M."/>
            <person name="Goldberg J."/>
            <person name="Griggs A."/>
            <person name="Gujja S."/>
            <person name="Heilman E."/>
            <person name="Heiman D."/>
            <person name="Howarth C."/>
            <person name="Mehta T."/>
            <person name="Neiman D."/>
            <person name="Pearson M."/>
            <person name="Roberts A."/>
            <person name="Saif S."/>
            <person name="Shea T."/>
            <person name="Shenoy N."/>
            <person name="Sisk P."/>
            <person name="Stolte C."/>
            <person name="Sykes S."/>
            <person name="White J."/>
            <person name="Yandava C."/>
            <person name="Haas B."/>
            <person name="Nusbaum C."/>
            <person name="Birren B."/>
        </authorList>
    </citation>
    <scope>NUCLEOTIDE SEQUENCE [LARGE SCALE GENOMIC DNA]</scope>
    <source>
        <strain evidence="12">ATCC 50818</strain>
    </source>
</reference>
<dbReference type="InterPro" id="IPR035441">
    <property type="entry name" value="TFIIS/LEDGF_dom_sf"/>
</dbReference>
<dbReference type="PROSITE" id="PS51319">
    <property type="entry name" value="TFIIS_N"/>
    <property type="match status" value="1"/>
</dbReference>
<dbReference type="Gene3D" id="3.30.70.330">
    <property type="match status" value="1"/>
</dbReference>
<keyword evidence="7" id="KW-0539">Nucleus</keyword>
<dbReference type="Gene3D" id="3.30.310.210">
    <property type="match status" value="1"/>
</dbReference>
<dbReference type="Pfam" id="PF08711">
    <property type="entry name" value="Med26"/>
    <property type="match status" value="1"/>
</dbReference>
<dbReference type="AlphaFoldDB" id="F2TXU0"/>
<dbReference type="InterPro" id="IPR004087">
    <property type="entry name" value="KH_dom"/>
</dbReference>
<evidence type="ECO:0000259" key="11">
    <source>
        <dbReference type="PROSITE" id="PS51319"/>
    </source>
</evidence>
<gene>
    <name evidence="12" type="ORF">PTSG_00905</name>
</gene>
<protein>
    <recommendedName>
        <fullName evidence="14">RRM domain-containing protein</fullName>
    </recommendedName>
</protein>
<dbReference type="GO" id="GO:0006417">
    <property type="term" value="P:regulation of translation"/>
    <property type="evidence" value="ECO:0007669"/>
    <property type="project" value="UniProtKB-KW"/>
</dbReference>
<accession>F2TXU0</accession>
<dbReference type="InterPro" id="IPR004088">
    <property type="entry name" value="KH_dom_type_1"/>
</dbReference>
<dbReference type="SMART" id="SM00360">
    <property type="entry name" value="RRM"/>
    <property type="match status" value="1"/>
</dbReference>
<keyword evidence="2" id="KW-0813">Transport</keyword>
<keyword evidence="9" id="KW-1133">Transmembrane helix</keyword>
<dbReference type="OrthoDB" id="752362at2759"/>
<dbReference type="GeneID" id="16078968"/>